<proteinExistence type="predicted"/>
<dbReference type="AlphaFoldDB" id="B4Q1G7"/>
<dbReference type="EMBL" id="CM000162">
    <property type="protein sequence ID" value="EDX02456.2"/>
    <property type="molecule type" value="Genomic_DNA"/>
</dbReference>
<dbReference type="Proteomes" id="UP000002282">
    <property type="component" value="Chromosome X"/>
</dbReference>
<gene>
    <name evidence="1" type="primary">Dyak\GE17579</name>
    <name evidence="1" type="synonym">dyak_GLEANR_18897</name>
    <name evidence="1" type="synonym">GE17579</name>
    <name evidence="1" type="ORF">Dyak_GE17579</name>
</gene>
<name>B4Q1G7_DROYA</name>
<protein>
    <submittedName>
        <fullName evidence="1">Uncharacterized protein</fullName>
    </submittedName>
</protein>
<organism evidence="1 2">
    <name type="scientific">Drosophila yakuba</name>
    <name type="common">Fruit fly</name>
    <dbReference type="NCBI Taxonomy" id="7245"/>
    <lineage>
        <taxon>Eukaryota</taxon>
        <taxon>Metazoa</taxon>
        <taxon>Ecdysozoa</taxon>
        <taxon>Arthropoda</taxon>
        <taxon>Hexapoda</taxon>
        <taxon>Insecta</taxon>
        <taxon>Pterygota</taxon>
        <taxon>Neoptera</taxon>
        <taxon>Endopterygota</taxon>
        <taxon>Diptera</taxon>
        <taxon>Brachycera</taxon>
        <taxon>Muscomorpha</taxon>
        <taxon>Ephydroidea</taxon>
        <taxon>Drosophilidae</taxon>
        <taxon>Drosophila</taxon>
        <taxon>Sophophora</taxon>
    </lineage>
</organism>
<keyword evidence="2" id="KW-1185">Reference proteome</keyword>
<evidence type="ECO:0000313" key="1">
    <source>
        <dbReference type="EMBL" id="EDX02456.2"/>
    </source>
</evidence>
<evidence type="ECO:0000313" key="2">
    <source>
        <dbReference type="Proteomes" id="UP000002282"/>
    </source>
</evidence>
<reference evidence="1 2" key="2">
    <citation type="journal article" date="2007" name="PLoS Biol.">
        <title>Principles of genome evolution in the Drosophila melanogaster species group.</title>
        <authorList>
            <person name="Ranz J.M."/>
            <person name="Maurin D."/>
            <person name="Chan Y.S."/>
            <person name="von Grotthuss M."/>
            <person name="Hillier L.W."/>
            <person name="Roote J."/>
            <person name="Ashburner M."/>
            <person name="Bergman C.M."/>
        </authorList>
    </citation>
    <scope>NUCLEOTIDE SEQUENCE [LARGE SCALE GENOMIC DNA]</scope>
    <source>
        <strain evidence="2">Tai18E2 / Tucson 14021-0261.01</strain>
    </source>
</reference>
<dbReference type="HOGENOM" id="CLU_2707436_0_0_1"/>
<sequence>MLGGVGARRRRGSSPMARLTISNINGLDDNIAIIGDGVIRRSTHYGSQGSSKRRRAPESFALVQTRPNLGDLIQTAKQKSTIEGFRTRTRVKEAKEVKGLASGILQRPASNSNILHNLNNILHILQ</sequence>
<dbReference type="KEGG" id="dya:Dyak_GE17579"/>
<accession>B4Q1G7</accession>
<reference evidence="1 2" key="1">
    <citation type="journal article" date="2007" name="Nature">
        <title>Evolution of genes and genomes on the Drosophila phylogeny.</title>
        <authorList>
            <consortium name="Drosophila 12 Genomes Consortium"/>
            <person name="Clark A.G."/>
            <person name="Eisen M.B."/>
            <person name="Smith D.R."/>
            <person name="Bergman C.M."/>
            <person name="Oliver B."/>
            <person name="Markow T.A."/>
            <person name="Kaufman T.C."/>
            <person name="Kellis M."/>
            <person name="Gelbart W."/>
            <person name="Iyer V.N."/>
            <person name="Pollard D.A."/>
            <person name="Sackton T.B."/>
            <person name="Larracuente A.M."/>
            <person name="Singh N.D."/>
            <person name="Abad J.P."/>
            <person name="Abt D.N."/>
            <person name="Adryan B."/>
            <person name="Aguade M."/>
            <person name="Akashi H."/>
            <person name="Anderson W.W."/>
            <person name="Aquadro C.F."/>
            <person name="Ardell D.H."/>
            <person name="Arguello R."/>
            <person name="Artieri C.G."/>
            <person name="Barbash D.A."/>
            <person name="Barker D."/>
            <person name="Barsanti P."/>
            <person name="Batterham P."/>
            <person name="Batzoglou S."/>
            <person name="Begun D."/>
            <person name="Bhutkar A."/>
            <person name="Blanco E."/>
            <person name="Bosak S.A."/>
            <person name="Bradley R.K."/>
            <person name="Brand A.D."/>
            <person name="Brent M.R."/>
            <person name="Brooks A.N."/>
            <person name="Brown R.H."/>
            <person name="Butlin R.K."/>
            <person name="Caggese C."/>
            <person name="Calvi B.R."/>
            <person name="Bernardo de Carvalho A."/>
            <person name="Caspi A."/>
            <person name="Castrezana S."/>
            <person name="Celniker S.E."/>
            <person name="Chang J.L."/>
            <person name="Chapple C."/>
            <person name="Chatterji S."/>
            <person name="Chinwalla A."/>
            <person name="Civetta A."/>
            <person name="Clifton S.W."/>
            <person name="Comeron J.M."/>
            <person name="Costello J.C."/>
            <person name="Coyne J.A."/>
            <person name="Daub J."/>
            <person name="David R.G."/>
            <person name="Delcher A.L."/>
            <person name="Delehaunty K."/>
            <person name="Do C.B."/>
            <person name="Ebling H."/>
            <person name="Edwards K."/>
            <person name="Eickbush T."/>
            <person name="Evans J.D."/>
            <person name="Filipski A."/>
            <person name="Findeiss S."/>
            <person name="Freyhult E."/>
            <person name="Fulton L."/>
            <person name="Fulton R."/>
            <person name="Garcia A.C."/>
            <person name="Gardiner A."/>
            <person name="Garfield D.A."/>
            <person name="Garvin B.E."/>
            <person name="Gibson G."/>
            <person name="Gilbert D."/>
            <person name="Gnerre S."/>
            <person name="Godfrey J."/>
            <person name="Good R."/>
            <person name="Gotea V."/>
            <person name="Gravely B."/>
            <person name="Greenberg A.J."/>
            <person name="Griffiths-Jones S."/>
            <person name="Gross S."/>
            <person name="Guigo R."/>
            <person name="Gustafson E.A."/>
            <person name="Haerty W."/>
            <person name="Hahn M.W."/>
            <person name="Halligan D.L."/>
            <person name="Halpern A.L."/>
            <person name="Halter G.M."/>
            <person name="Han M.V."/>
            <person name="Heger A."/>
            <person name="Hillier L."/>
            <person name="Hinrichs A.S."/>
            <person name="Holmes I."/>
            <person name="Hoskins R.A."/>
            <person name="Hubisz M.J."/>
            <person name="Hultmark D."/>
            <person name="Huntley M.A."/>
            <person name="Jaffe D.B."/>
            <person name="Jagadeeshan S."/>
            <person name="Jeck W.R."/>
            <person name="Johnson J."/>
            <person name="Jones C.D."/>
            <person name="Jordan W.C."/>
            <person name="Karpen G.H."/>
            <person name="Kataoka E."/>
            <person name="Keightley P.D."/>
            <person name="Kheradpour P."/>
            <person name="Kirkness E.F."/>
            <person name="Koerich L.B."/>
            <person name="Kristiansen K."/>
            <person name="Kudrna D."/>
            <person name="Kulathinal R.J."/>
            <person name="Kumar S."/>
            <person name="Kwok R."/>
            <person name="Lander E."/>
            <person name="Langley C.H."/>
            <person name="Lapoint R."/>
            <person name="Lazzaro B.P."/>
            <person name="Lee S.J."/>
            <person name="Levesque L."/>
            <person name="Li R."/>
            <person name="Lin C.F."/>
            <person name="Lin M.F."/>
            <person name="Lindblad-Toh K."/>
            <person name="Llopart A."/>
            <person name="Long M."/>
            <person name="Low L."/>
            <person name="Lozovsky E."/>
            <person name="Lu J."/>
            <person name="Luo M."/>
            <person name="Machado C.A."/>
            <person name="Makalowski W."/>
            <person name="Marzo M."/>
            <person name="Matsuda M."/>
            <person name="Matzkin L."/>
            <person name="McAllister B."/>
            <person name="McBride C.S."/>
            <person name="McKernan B."/>
            <person name="McKernan K."/>
            <person name="Mendez-Lago M."/>
            <person name="Minx P."/>
            <person name="Mollenhauer M.U."/>
            <person name="Montooth K."/>
            <person name="Mount S.M."/>
            <person name="Mu X."/>
            <person name="Myers E."/>
            <person name="Negre B."/>
            <person name="Newfeld S."/>
            <person name="Nielsen R."/>
            <person name="Noor M.A."/>
            <person name="O'Grady P."/>
            <person name="Pachter L."/>
            <person name="Papaceit M."/>
            <person name="Parisi M.J."/>
            <person name="Parisi M."/>
            <person name="Parts L."/>
            <person name="Pedersen J.S."/>
            <person name="Pesole G."/>
            <person name="Phillippy A.M."/>
            <person name="Ponting C.P."/>
            <person name="Pop M."/>
            <person name="Porcelli D."/>
            <person name="Powell J.R."/>
            <person name="Prohaska S."/>
            <person name="Pruitt K."/>
            <person name="Puig M."/>
            <person name="Quesneville H."/>
            <person name="Ram K.R."/>
            <person name="Rand D."/>
            <person name="Rasmussen M.D."/>
            <person name="Reed L.K."/>
            <person name="Reenan R."/>
            <person name="Reily A."/>
            <person name="Remington K.A."/>
            <person name="Rieger T.T."/>
            <person name="Ritchie M.G."/>
            <person name="Robin C."/>
            <person name="Rogers Y.H."/>
            <person name="Rohde C."/>
            <person name="Rozas J."/>
            <person name="Rubenfield M.J."/>
            <person name="Ruiz A."/>
            <person name="Russo S."/>
            <person name="Salzberg S.L."/>
            <person name="Sanchez-Gracia A."/>
            <person name="Saranga D.J."/>
            <person name="Sato H."/>
            <person name="Schaeffer S.W."/>
            <person name="Schatz M.C."/>
            <person name="Schlenke T."/>
            <person name="Schwartz R."/>
            <person name="Segarra C."/>
            <person name="Singh R.S."/>
            <person name="Sirot L."/>
            <person name="Sirota M."/>
            <person name="Sisneros N.B."/>
            <person name="Smith C.D."/>
            <person name="Smith T.F."/>
            <person name="Spieth J."/>
            <person name="Stage D.E."/>
            <person name="Stark A."/>
            <person name="Stephan W."/>
            <person name="Strausberg R.L."/>
            <person name="Strempel S."/>
            <person name="Sturgill D."/>
            <person name="Sutton G."/>
            <person name="Sutton G.G."/>
            <person name="Tao W."/>
            <person name="Teichmann S."/>
            <person name="Tobari Y.N."/>
            <person name="Tomimura Y."/>
            <person name="Tsolas J.M."/>
            <person name="Valente V.L."/>
            <person name="Venter E."/>
            <person name="Venter J.C."/>
            <person name="Vicario S."/>
            <person name="Vieira F.G."/>
            <person name="Vilella A.J."/>
            <person name="Villasante A."/>
            <person name="Walenz B."/>
            <person name="Wang J."/>
            <person name="Wasserman M."/>
            <person name="Watts T."/>
            <person name="Wilson D."/>
            <person name="Wilson R.K."/>
            <person name="Wing R.A."/>
            <person name="Wolfner M.F."/>
            <person name="Wong A."/>
            <person name="Wong G.K."/>
            <person name="Wu C.I."/>
            <person name="Wu G."/>
            <person name="Yamamoto D."/>
            <person name="Yang H.P."/>
            <person name="Yang S.P."/>
            <person name="Yorke J.A."/>
            <person name="Yoshida K."/>
            <person name="Zdobnov E."/>
            <person name="Zhang P."/>
            <person name="Zhang Y."/>
            <person name="Zimin A.V."/>
            <person name="Baldwin J."/>
            <person name="Abdouelleil A."/>
            <person name="Abdulkadir J."/>
            <person name="Abebe A."/>
            <person name="Abera B."/>
            <person name="Abreu J."/>
            <person name="Acer S.C."/>
            <person name="Aftuck L."/>
            <person name="Alexander A."/>
            <person name="An P."/>
            <person name="Anderson E."/>
            <person name="Anderson S."/>
            <person name="Arachi H."/>
            <person name="Azer M."/>
            <person name="Bachantsang P."/>
            <person name="Barry A."/>
            <person name="Bayul T."/>
            <person name="Berlin A."/>
            <person name="Bessette D."/>
            <person name="Bloom T."/>
            <person name="Blye J."/>
            <person name="Boguslavskiy L."/>
            <person name="Bonnet C."/>
            <person name="Boukhgalter B."/>
            <person name="Bourzgui I."/>
            <person name="Brown A."/>
            <person name="Cahill P."/>
            <person name="Channer S."/>
            <person name="Cheshatsang Y."/>
            <person name="Chuda L."/>
            <person name="Citroen M."/>
            <person name="Collymore A."/>
            <person name="Cooke P."/>
            <person name="Costello M."/>
            <person name="D'Aco K."/>
            <person name="Daza R."/>
            <person name="De Haan G."/>
            <person name="DeGray S."/>
            <person name="DeMaso C."/>
            <person name="Dhargay N."/>
            <person name="Dooley K."/>
            <person name="Dooley E."/>
            <person name="Doricent M."/>
            <person name="Dorje P."/>
            <person name="Dorjee K."/>
            <person name="Dupes A."/>
            <person name="Elong R."/>
            <person name="Falk J."/>
            <person name="Farina A."/>
            <person name="Faro S."/>
            <person name="Ferguson D."/>
            <person name="Fisher S."/>
            <person name="Foley C.D."/>
            <person name="Franke A."/>
            <person name="Friedrich D."/>
            <person name="Gadbois L."/>
            <person name="Gearin G."/>
            <person name="Gearin C.R."/>
            <person name="Giannoukos G."/>
            <person name="Goode T."/>
            <person name="Graham J."/>
            <person name="Grandbois E."/>
            <person name="Grewal S."/>
            <person name="Gyaltsen K."/>
            <person name="Hafez N."/>
            <person name="Hagos B."/>
            <person name="Hall J."/>
            <person name="Henson C."/>
            <person name="Hollinger A."/>
            <person name="Honan T."/>
            <person name="Huard M.D."/>
            <person name="Hughes L."/>
            <person name="Hurhula B."/>
            <person name="Husby M.E."/>
            <person name="Kamat A."/>
            <person name="Kanga B."/>
            <person name="Kashin S."/>
            <person name="Khazanovich D."/>
            <person name="Kisner P."/>
            <person name="Lance K."/>
            <person name="Lara M."/>
            <person name="Lee W."/>
            <person name="Lennon N."/>
            <person name="Letendre F."/>
            <person name="LeVine R."/>
            <person name="Lipovsky A."/>
            <person name="Liu X."/>
            <person name="Liu J."/>
            <person name="Liu S."/>
            <person name="Lokyitsang T."/>
            <person name="Lokyitsang Y."/>
            <person name="Lubonja R."/>
            <person name="Lui A."/>
            <person name="MacDonald P."/>
            <person name="Magnisalis V."/>
            <person name="Maru K."/>
            <person name="Matthews C."/>
            <person name="McCusker W."/>
            <person name="McDonough S."/>
            <person name="Mehta T."/>
            <person name="Meldrim J."/>
            <person name="Meneus L."/>
            <person name="Mihai O."/>
            <person name="Mihalev A."/>
            <person name="Mihova T."/>
            <person name="Mittelman R."/>
            <person name="Mlenga V."/>
            <person name="Montmayeur A."/>
            <person name="Mulrain L."/>
            <person name="Navidi A."/>
            <person name="Naylor J."/>
            <person name="Negash T."/>
            <person name="Nguyen T."/>
            <person name="Nguyen N."/>
            <person name="Nicol R."/>
            <person name="Norbu C."/>
            <person name="Norbu N."/>
            <person name="Novod N."/>
            <person name="O'Neill B."/>
            <person name="Osman S."/>
            <person name="Markiewicz E."/>
            <person name="Oyono O.L."/>
            <person name="Patti C."/>
            <person name="Phunkhang P."/>
            <person name="Pierre F."/>
            <person name="Priest M."/>
            <person name="Raghuraman S."/>
            <person name="Rege F."/>
            <person name="Reyes R."/>
            <person name="Rise C."/>
            <person name="Rogov P."/>
            <person name="Ross K."/>
            <person name="Ryan E."/>
            <person name="Settipalli S."/>
            <person name="Shea T."/>
            <person name="Sherpa N."/>
            <person name="Shi L."/>
            <person name="Shih D."/>
            <person name="Sparrow T."/>
            <person name="Spaulding J."/>
            <person name="Stalker J."/>
            <person name="Stange-Thomann N."/>
            <person name="Stavropoulos S."/>
            <person name="Stone C."/>
            <person name="Strader C."/>
            <person name="Tesfaye S."/>
            <person name="Thomson T."/>
            <person name="Thoulutsang Y."/>
            <person name="Thoulutsang D."/>
            <person name="Topham K."/>
            <person name="Topping I."/>
            <person name="Tsamla T."/>
            <person name="Vassiliev H."/>
            <person name="Vo A."/>
            <person name="Wangchuk T."/>
            <person name="Wangdi T."/>
            <person name="Weiand M."/>
            <person name="Wilkinson J."/>
            <person name="Wilson A."/>
            <person name="Yadav S."/>
            <person name="Young G."/>
            <person name="Yu Q."/>
            <person name="Zembek L."/>
            <person name="Zhong D."/>
            <person name="Zimmer A."/>
            <person name="Zwirko Z."/>
            <person name="Jaffe D.B."/>
            <person name="Alvarez P."/>
            <person name="Brockman W."/>
            <person name="Butler J."/>
            <person name="Chin C."/>
            <person name="Gnerre S."/>
            <person name="Grabherr M."/>
            <person name="Kleber M."/>
            <person name="Mauceli E."/>
            <person name="MacCallum I."/>
        </authorList>
    </citation>
    <scope>NUCLEOTIDE SEQUENCE [LARGE SCALE GENOMIC DNA]</scope>
    <source>
        <strain evidence="2">Tai18E2 / Tucson 14021-0261.01</strain>
    </source>
</reference>